<evidence type="ECO:0000256" key="2">
    <source>
        <dbReference type="ARBA" id="ARBA00022649"/>
    </source>
</evidence>
<evidence type="ECO:0000256" key="7">
    <source>
        <dbReference type="ARBA" id="ARBA00038093"/>
    </source>
</evidence>
<comment type="similarity">
    <text evidence="7 8">Belongs to the PINc/VapC protein family.</text>
</comment>
<name>A0A841JN91_9BACT</name>
<organism evidence="10 11">
    <name type="scientific">Silvibacterium bohemicum</name>
    <dbReference type="NCBI Taxonomy" id="1577686"/>
    <lineage>
        <taxon>Bacteria</taxon>
        <taxon>Pseudomonadati</taxon>
        <taxon>Acidobacteriota</taxon>
        <taxon>Terriglobia</taxon>
        <taxon>Terriglobales</taxon>
        <taxon>Acidobacteriaceae</taxon>
        <taxon>Silvibacterium</taxon>
    </lineage>
</organism>
<keyword evidence="6 8" id="KW-0460">Magnesium</keyword>
<dbReference type="HAMAP" id="MF_00265">
    <property type="entry name" value="VapC_Nob1"/>
    <property type="match status" value="1"/>
</dbReference>
<dbReference type="GO" id="GO:0016787">
    <property type="term" value="F:hydrolase activity"/>
    <property type="evidence" value="ECO:0007669"/>
    <property type="project" value="UniProtKB-KW"/>
</dbReference>
<comment type="cofactor">
    <cofactor evidence="1 8">
        <name>Mg(2+)</name>
        <dbReference type="ChEBI" id="CHEBI:18420"/>
    </cofactor>
</comment>
<dbReference type="Gene3D" id="3.40.50.1010">
    <property type="entry name" value="5'-nuclease"/>
    <property type="match status" value="1"/>
</dbReference>
<evidence type="ECO:0000256" key="6">
    <source>
        <dbReference type="ARBA" id="ARBA00022842"/>
    </source>
</evidence>
<dbReference type="Proteomes" id="UP000538666">
    <property type="component" value="Unassembled WGS sequence"/>
</dbReference>
<dbReference type="InterPro" id="IPR029060">
    <property type="entry name" value="PIN-like_dom_sf"/>
</dbReference>
<dbReference type="InterPro" id="IPR050556">
    <property type="entry name" value="Type_II_TA_system_RNase"/>
</dbReference>
<evidence type="ECO:0000313" key="10">
    <source>
        <dbReference type="EMBL" id="MBB6142826.1"/>
    </source>
</evidence>
<dbReference type="GO" id="GO:0090729">
    <property type="term" value="F:toxin activity"/>
    <property type="evidence" value="ECO:0007669"/>
    <property type="project" value="UniProtKB-KW"/>
</dbReference>
<evidence type="ECO:0000256" key="8">
    <source>
        <dbReference type="HAMAP-Rule" id="MF_00265"/>
    </source>
</evidence>
<keyword evidence="3 8" id="KW-0540">Nuclease</keyword>
<comment type="caution">
    <text evidence="10">The sequence shown here is derived from an EMBL/GenBank/DDBJ whole genome shotgun (WGS) entry which is preliminary data.</text>
</comment>
<keyword evidence="8" id="KW-0800">Toxin</keyword>
<dbReference type="GO" id="GO:0004519">
    <property type="term" value="F:endonuclease activity"/>
    <property type="evidence" value="ECO:0007669"/>
    <property type="project" value="UniProtKB-KW"/>
</dbReference>
<dbReference type="EMBL" id="JACHEK010000001">
    <property type="protein sequence ID" value="MBB6142826.1"/>
    <property type="molecule type" value="Genomic_DNA"/>
</dbReference>
<dbReference type="OrthoDB" id="9796690at2"/>
<dbReference type="GO" id="GO:0000287">
    <property type="term" value="F:magnesium ion binding"/>
    <property type="evidence" value="ECO:0007669"/>
    <property type="project" value="UniProtKB-UniRule"/>
</dbReference>
<dbReference type="Pfam" id="PF01850">
    <property type="entry name" value="PIN"/>
    <property type="match status" value="1"/>
</dbReference>
<dbReference type="PANTHER" id="PTHR33653:SF1">
    <property type="entry name" value="RIBONUCLEASE VAPC2"/>
    <property type="match status" value="1"/>
</dbReference>
<feature type="domain" description="PIN" evidence="9">
    <location>
        <begin position="3"/>
        <end position="122"/>
    </location>
</feature>
<keyword evidence="11" id="KW-1185">Reference proteome</keyword>
<dbReference type="InterPro" id="IPR002716">
    <property type="entry name" value="PIN_dom"/>
</dbReference>
<keyword evidence="5 8" id="KW-0378">Hydrolase</keyword>
<dbReference type="PANTHER" id="PTHR33653">
    <property type="entry name" value="RIBONUCLEASE VAPC2"/>
    <property type="match status" value="1"/>
</dbReference>
<proteinExistence type="inferred from homology"/>
<evidence type="ECO:0000256" key="4">
    <source>
        <dbReference type="ARBA" id="ARBA00022723"/>
    </source>
</evidence>
<dbReference type="InterPro" id="IPR022907">
    <property type="entry name" value="VapC_family"/>
</dbReference>
<dbReference type="RefSeq" id="WP_050058005.1">
    <property type="nucleotide sequence ID" value="NZ_JACHEK010000001.1"/>
</dbReference>
<evidence type="ECO:0000313" key="11">
    <source>
        <dbReference type="Proteomes" id="UP000538666"/>
    </source>
</evidence>
<evidence type="ECO:0000256" key="5">
    <source>
        <dbReference type="ARBA" id="ARBA00022801"/>
    </source>
</evidence>
<dbReference type="GO" id="GO:0004540">
    <property type="term" value="F:RNA nuclease activity"/>
    <property type="evidence" value="ECO:0007669"/>
    <property type="project" value="InterPro"/>
</dbReference>
<protein>
    <recommendedName>
        <fullName evidence="8">Ribonuclease VapC</fullName>
        <shortName evidence="8">RNase VapC</shortName>
        <ecNumber evidence="8">3.1.-.-</ecNumber>
    </recommendedName>
    <alternativeName>
        <fullName evidence="8">Toxin VapC</fullName>
    </alternativeName>
</protein>
<evidence type="ECO:0000259" key="9">
    <source>
        <dbReference type="Pfam" id="PF01850"/>
    </source>
</evidence>
<keyword evidence="2 8" id="KW-1277">Toxin-antitoxin system</keyword>
<dbReference type="AlphaFoldDB" id="A0A841JN91"/>
<accession>A0A841JN91</accession>
<keyword evidence="4 8" id="KW-0479">Metal-binding</keyword>
<evidence type="ECO:0000256" key="1">
    <source>
        <dbReference type="ARBA" id="ARBA00001946"/>
    </source>
</evidence>
<comment type="function">
    <text evidence="8">Toxic component of a toxin-antitoxin (TA) system. An RNase.</text>
</comment>
<sequence>MKYLLDTNVVIDVLRNAAPALRRQLLHYNSNDIAVSAIVMHELYYGAFKSSHETNVIVTDGLPFQVLEFDREDAREAGEIRAFMAACGSTIGPFDALIAGQARIRDLILVTRNSREFAKVPGLKIENWYS</sequence>
<feature type="binding site" evidence="8">
    <location>
        <position position="6"/>
    </location>
    <ligand>
        <name>Mg(2+)</name>
        <dbReference type="ChEBI" id="CHEBI:18420"/>
    </ligand>
</feature>
<evidence type="ECO:0000256" key="3">
    <source>
        <dbReference type="ARBA" id="ARBA00022722"/>
    </source>
</evidence>
<reference evidence="10 11" key="1">
    <citation type="submission" date="2020-08" db="EMBL/GenBank/DDBJ databases">
        <title>Genomic Encyclopedia of Type Strains, Phase IV (KMG-IV): sequencing the most valuable type-strain genomes for metagenomic binning, comparative biology and taxonomic classification.</title>
        <authorList>
            <person name="Goeker M."/>
        </authorList>
    </citation>
    <scope>NUCLEOTIDE SEQUENCE [LARGE SCALE GENOMIC DNA]</scope>
    <source>
        <strain evidence="10 11">DSM 103733</strain>
    </source>
</reference>
<dbReference type="CDD" id="cd18745">
    <property type="entry name" value="PIN_VapC4-5_FitB-like"/>
    <property type="match status" value="1"/>
</dbReference>
<dbReference type="SUPFAM" id="SSF88723">
    <property type="entry name" value="PIN domain-like"/>
    <property type="match status" value="1"/>
</dbReference>
<gene>
    <name evidence="8" type="primary">vapC</name>
    <name evidence="10" type="ORF">HNQ77_000764</name>
</gene>
<dbReference type="EC" id="3.1.-.-" evidence="8"/>
<keyword evidence="10" id="KW-0255">Endonuclease</keyword>
<feature type="binding site" evidence="8">
    <location>
        <position position="95"/>
    </location>
    <ligand>
        <name>Mg(2+)</name>
        <dbReference type="ChEBI" id="CHEBI:18420"/>
    </ligand>
</feature>